<feature type="region of interest" description="Disordered" evidence="1">
    <location>
        <begin position="238"/>
        <end position="282"/>
    </location>
</feature>
<feature type="compositionally biased region" description="Polar residues" evidence="1">
    <location>
        <begin position="267"/>
        <end position="282"/>
    </location>
</feature>
<keyword evidence="4" id="KW-1185">Reference proteome</keyword>
<name>A0ABD0L7W0_9CAEN</name>
<keyword evidence="2" id="KW-1133">Transmembrane helix</keyword>
<gene>
    <name evidence="3" type="ORF">BaRGS_00013327</name>
</gene>
<sequence length="282" mass="30807">VGGVEGDVRPLPFSSERDERICPPEFANILDDRSIVQNNSLQVNFHIRAHVSEMNVCHLYRFPSASDDSNEIQMETVPKDCSGILALGLQQKSSKKKEGNENPRFRRSSTSEREPPRAWLTMLNVTVSGNSSQPPVNAETTSSGVSKSGNHVTPVSEGPDLTLLGGISVGAFALIVITIIIVTGIRGMRTKNLIVVREDVGRPELELQNQRLSQSSSMSSHAADVYHEVDDASDEFRIPELEPPQPCHRARTLPSQPEDYLHPVASSAATEGTDSDNSVFHS</sequence>
<proteinExistence type="predicted"/>
<dbReference type="Proteomes" id="UP001519460">
    <property type="component" value="Unassembled WGS sequence"/>
</dbReference>
<comment type="caution">
    <text evidence="3">The sequence shown here is derived from an EMBL/GenBank/DDBJ whole genome shotgun (WGS) entry which is preliminary data.</text>
</comment>
<evidence type="ECO:0000256" key="2">
    <source>
        <dbReference type="SAM" id="Phobius"/>
    </source>
</evidence>
<accession>A0ABD0L7W0</accession>
<evidence type="ECO:0000256" key="1">
    <source>
        <dbReference type="SAM" id="MobiDB-lite"/>
    </source>
</evidence>
<keyword evidence="2" id="KW-0812">Transmembrane</keyword>
<evidence type="ECO:0000313" key="3">
    <source>
        <dbReference type="EMBL" id="KAK7495388.1"/>
    </source>
</evidence>
<dbReference type="AlphaFoldDB" id="A0ABD0L7W0"/>
<feature type="compositionally biased region" description="Polar residues" evidence="1">
    <location>
        <begin position="123"/>
        <end position="153"/>
    </location>
</feature>
<keyword evidence="2" id="KW-0472">Membrane</keyword>
<feature type="compositionally biased region" description="Basic and acidic residues" evidence="1">
    <location>
        <begin position="96"/>
        <end position="116"/>
    </location>
</feature>
<reference evidence="3 4" key="1">
    <citation type="journal article" date="2023" name="Sci. Data">
        <title>Genome assembly of the Korean intertidal mud-creeper Batillaria attramentaria.</title>
        <authorList>
            <person name="Patra A.K."/>
            <person name="Ho P.T."/>
            <person name="Jun S."/>
            <person name="Lee S.J."/>
            <person name="Kim Y."/>
            <person name="Won Y.J."/>
        </authorList>
    </citation>
    <scope>NUCLEOTIDE SEQUENCE [LARGE SCALE GENOMIC DNA]</scope>
    <source>
        <strain evidence="3">Wonlab-2016</strain>
    </source>
</reference>
<feature type="region of interest" description="Disordered" evidence="1">
    <location>
        <begin position="91"/>
        <end position="153"/>
    </location>
</feature>
<evidence type="ECO:0000313" key="4">
    <source>
        <dbReference type="Proteomes" id="UP001519460"/>
    </source>
</evidence>
<feature type="non-terminal residue" evidence="3">
    <location>
        <position position="1"/>
    </location>
</feature>
<organism evidence="3 4">
    <name type="scientific">Batillaria attramentaria</name>
    <dbReference type="NCBI Taxonomy" id="370345"/>
    <lineage>
        <taxon>Eukaryota</taxon>
        <taxon>Metazoa</taxon>
        <taxon>Spiralia</taxon>
        <taxon>Lophotrochozoa</taxon>
        <taxon>Mollusca</taxon>
        <taxon>Gastropoda</taxon>
        <taxon>Caenogastropoda</taxon>
        <taxon>Sorbeoconcha</taxon>
        <taxon>Cerithioidea</taxon>
        <taxon>Batillariidae</taxon>
        <taxon>Batillaria</taxon>
    </lineage>
</organism>
<feature type="transmembrane region" description="Helical" evidence="2">
    <location>
        <begin position="163"/>
        <end position="185"/>
    </location>
</feature>
<protein>
    <submittedName>
        <fullName evidence="3">Uncharacterized protein</fullName>
    </submittedName>
</protein>
<dbReference type="EMBL" id="JACVVK020000075">
    <property type="protein sequence ID" value="KAK7495388.1"/>
    <property type="molecule type" value="Genomic_DNA"/>
</dbReference>